<evidence type="ECO:0000256" key="4">
    <source>
        <dbReference type="HAMAP-Rule" id="MF_00108"/>
    </source>
</evidence>
<comment type="caution">
    <text evidence="5">The sequence shown here is derived from an EMBL/GenBank/DDBJ whole genome shotgun (WGS) entry which is preliminary data.</text>
</comment>
<dbReference type="NCBIfam" id="TIGR00453">
    <property type="entry name" value="ispD"/>
    <property type="match status" value="1"/>
</dbReference>
<dbReference type="PANTHER" id="PTHR32125:SF4">
    <property type="entry name" value="2-C-METHYL-D-ERYTHRITOL 4-PHOSPHATE CYTIDYLYLTRANSFERASE, CHLOROPLASTIC"/>
    <property type="match status" value="1"/>
</dbReference>
<keyword evidence="3 4" id="KW-0414">Isoprene biosynthesis</keyword>
<dbReference type="InterPro" id="IPR029044">
    <property type="entry name" value="Nucleotide-diphossugar_trans"/>
</dbReference>
<dbReference type="Gene3D" id="3.90.550.10">
    <property type="entry name" value="Spore Coat Polysaccharide Biosynthesis Protein SpsA, Chain A"/>
    <property type="match status" value="1"/>
</dbReference>
<dbReference type="InterPro" id="IPR034683">
    <property type="entry name" value="IspD/TarI"/>
</dbReference>
<evidence type="ECO:0000313" key="5">
    <source>
        <dbReference type="EMBL" id="OLA37286.1"/>
    </source>
</evidence>
<dbReference type="EC" id="2.7.7.60" evidence="4"/>
<dbReference type="RefSeq" id="WP_303680002.1">
    <property type="nucleotide sequence ID" value="NZ_MNTG01000031.1"/>
</dbReference>
<comment type="similarity">
    <text evidence="4">Belongs to the IspD/TarI cytidylyltransferase family. IspD subfamily.</text>
</comment>
<evidence type="ECO:0000256" key="2">
    <source>
        <dbReference type="ARBA" id="ARBA00022695"/>
    </source>
</evidence>
<dbReference type="PANTHER" id="PTHR32125">
    <property type="entry name" value="2-C-METHYL-D-ERYTHRITOL 4-PHOSPHATE CYTIDYLYLTRANSFERASE, CHLOROPLASTIC"/>
    <property type="match status" value="1"/>
</dbReference>
<dbReference type="GO" id="GO:0019288">
    <property type="term" value="P:isopentenyl diphosphate biosynthetic process, methylerythritol 4-phosphate pathway"/>
    <property type="evidence" value="ECO:0007669"/>
    <property type="project" value="UniProtKB-UniRule"/>
</dbReference>
<feature type="site" description="Positions MEP for the nucleophilic attack" evidence="4">
    <location>
        <position position="161"/>
    </location>
</feature>
<comment type="function">
    <text evidence="4">Catalyzes the formation of 4-diphosphocytidyl-2-C-methyl-D-erythritol from CTP and 2-C-methyl-D-erythritol 4-phosphate (MEP).</text>
</comment>
<gene>
    <name evidence="4" type="primary">ispD</name>
    <name evidence="5" type="ORF">BHW43_06890</name>
</gene>
<sequence length="240" mass="25380">MGKDELIVIVPAAGAGKRLGLGINKAFAMLNGAPLLVHCLHMLEATGLVKRAVVVLAPQEVAEGRELLAGYQKDYFPTLPFCVAAGGKERQDSVANALAAVEETDCYIAVHDGARPFAGRAVFERTLAAAKVHGAAIAAVPVKDTIKVVGTDGIVTATPERSMLMAVQTPQIFTAELLKQAYAQLAAHPAAVTDDASVVELMDHKVATALGRYENIKITTPEDLLFAENLLAQQEQEDGK</sequence>
<dbReference type="HAMAP" id="MF_00108">
    <property type="entry name" value="IspD"/>
    <property type="match status" value="1"/>
</dbReference>
<dbReference type="UniPathway" id="UPA00056">
    <property type="reaction ID" value="UER00093"/>
</dbReference>
<dbReference type="Pfam" id="PF01128">
    <property type="entry name" value="IspD"/>
    <property type="match status" value="1"/>
</dbReference>
<keyword evidence="1 4" id="KW-0808">Transferase</keyword>
<protein>
    <recommendedName>
        <fullName evidence="4">2-C-methyl-D-erythritol 4-phosphate cytidylyltransferase</fullName>
        <ecNumber evidence="4">2.7.7.60</ecNumber>
    </recommendedName>
    <alternativeName>
        <fullName evidence="4">4-diphosphocytidyl-2C-methyl-D-erythritol synthase</fullName>
    </alternativeName>
    <alternativeName>
        <fullName evidence="4">MEP cytidylyltransferase</fullName>
        <shortName evidence="4">MCT</shortName>
    </alternativeName>
</protein>
<organism evidence="5 6">
    <name type="scientific">Phascolarctobacterium succinatutens</name>
    <dbReference type="NCBI Taxonomy" id="626940"/>
    <lineage>
        <taxon>Bacteria</taxon>
        <taxon>Bacillati</taxon>
        <taxon>Bacillota</taxon>
        <taxon>Negativicutes</taxon>
        <taxon>Acidaminococcales</taxon>
        <taxon>Acidaminococcaceae</taxon>
        <taxon>Phascolarctobacterium</taxon>
    </lineage>
</organism>
<proteinExistence type="inferred from homology"/>
<comment type="catalytic activity">
    <reaction evidence="4">
        <text>2-C-methyl-D-erythritol 4-phosphate + CTP + H(+) = 4-CDP-2-C-methyl-D-erythritol + diphosphate</text>
        <dbReference type="Rhea" id="RHEA:13429"/>
        <dbReference type="ChEBI" id="CHEBI:15378"/>
        <dbReference type="ChEBI" id="CHEBI:33019"/>
        <dbReference type="ChEBI" id="CHEBI:37563"/>
        <dbReference type="ChEBI" id="CHEBI:57823"/>
        <dbReference type="ChEBI" id="CHEBI:58262"/>
        <dbReference type="EC" id="2.7.7.60"/>
    </reaction>
</comment>
<keyword evidence="2 4" id="KW-0548">Nucleotidyltransferase</keyword>
<evidence type="ECO:0000313" key="6">
    <source>
        <dbReference type="Proteomes" id="UP000186777"/>
    </source>
</evidence>
<dbReference type="CDD" id="cd02516">
    <property type="entry name" value="CDP-ME_synthetase"/>
    <property type="match status" value="1"/>
</dbReference>
<dbReference type="EMBL" id="MNTG01000031">
    <property type="protein sequence ID" value="OLA37286.1"/>
    <property type="molecule type" value="Genomic_DNA"/>
</dbReference>
<dbReference type="InterPro" id="IPR001228">
    <property type="entry name" value="IspD"/>
</dbReference>
<comment type="pathway">
    <text evidence="4">Isoprenoid biosynthesis; isopentenyl diphosphate biosynthesis via DXP pathway; isopentenyl diphosphate from 1-deoxy-D-xylulose 5-phosphate: step 2/6.</text>
</comment>
<reference evidence="5 6" key="1">
    <citation type="journal article" date="2016" name="Nat. Biotechnol.">
        <title>Measurement of bacterial replication rates in microbial communities.</title>
        <authorList>
            <person name="Brown C.T."/>
            <person name="Olm M.R."/>
            <person name="Thomas B.C."/>
            <person name="Banfield J.F."/>
        </authorList>
    </citation>
    <scope>NUCLEOTIDE SEQUENCE [LARGE SCALE GENOMIC DNA]</scope>
    <source>
        <strain evidence="5">46_33</strain>
    </source>
</reference>
<dbReference type="FunFam" id="3.90.550.10:FF:000003">
    <property type="entry name" value="2-C-methyl-D-erythritol 4-phosphate cytidylyltransferase"/>
    <property type="match status" value="1"/>
</dbReference>
<name>A0A1Q6R4M6_9FIRM</name>
<dbReference type="SUPFAM" id="SSF53448">
    <property type="entry name" value="Nucleotide-diphospho-sugar transferases"/>
    <property type="match status" value="1"/>
</dbReference>
<feature type="site" description="Transition state stabilizer" evidence="4">
    <location>
        <position position="18"/>
    </location>
</feature>
<dbReference type="STRING" id="626940.BHW43_06890"/>
<feature type="site" description="Positions MEP for the nucleophilic attack" evidence="4">
    <location>
        <position position="217"/>
    </location>
</feature>
<dbReference type="GO" id="GO:0050518">
    <property type="term" value="F:2-C-methyl-D-erythritol 4-phosphate cytidylyltransferase activity"/>
    <property type="evidence" value="ECO:0007669"/>
    <property type="project" value="UniProtKB-UniRule"/>
</dbReference>
<dbReference type="Proteomes" id="UP000186777">
    <property type="component" value="Unassembled WGS sequence"/>
</dbReference>
<feature type="site" description="Transition state stabilizer" evidence="4">
    <location>
        <position position="25"/>
    </location>
</feature>
<accession>A0A1Q6R4M6</accession>
<evidence type="ECO:0000256" key="1">
    <source>
        <dbReference type="ARBA" id="ARBA00022679"/>
    </source>
</evidence>
<dbReference type="InterPro" id="IPR050088">
    <property type="entry name" value="IspD/TarI_cytidylyltransf_bact"/>
</dbReference>
<dbReference type="AlphaFoldDB" id="A0A1Q6R4M6"/>
<evidence type="ECO:0000256" key="3">
    <source>
        <dbReference type="ARBA" id="ARBA00023229"/>
    </source>
</evidence>